<dbReference type="InterPro" id="IPR027902">
    <property type="entry name" value="DUF4487"/>
</dbReference>
<name>A0A2I0J6N7_PUNGR</name>
<dbReference type="EMBL" id="PGOL01001987">
    <property type="protein sequence ID" value="PKI51898.1"/>
    <property type="molecule type" value="Genomic_DNA"/>
</dbReference>
<accession>A0A2I0J6N7</accession>
<dbReference type="PANTHER" id="PTHR36702:SF1">
    <property type="entry name" value="HOLLIDAY JUNCTION RESOLVASE"/>
    <property type="match status" value="1"/>
</dbReference>
<reference evidence="1 2" key="1">
    <citation type="submission" date="2017-11" db="EMBL/GenBank/DDBJ databases">
        <title>De-novo sequencing of pomegranate (Punica granatum L.) genome.</title>
        <authorList>
            <person name="Akparov Z."/>
            <person name="Amiraslanov A."/>
            <person name="Hajiyeva S."/>
            <person name="Abbasov M."/>
            <person name="Kaur K."/>
            <person name="Hamwieh A."/>
            <person name="Solovyev V."/>
            <person name="Salamov A."/>
            <person name="Braich B."/>
            <person name="Kosarev P."/>
            <person name="Mahmoud A."/>
            <person name="Hajiyev E."/>
            <person name="Babayeva S."/>
            <person name="Izzatullayeva V."/>
            <person name="Mammadov A."/>
            <person name="Mammadov A."/>
            <person name="Sharifova S."/>
            <person name="Ojaghi J."/>
            <person name="Eynullazada K."/>
            <person name="Bayramov B."/>
            <person name="Abdulazimova A."/>
            <person name="Shahmuradov I."/>
        </authorList>
    </citation>
    <scope>NUCLEOTIDE SEQUENCE [LARGE SCALE GENOMIC DNA]</scope>
    <source>
        <strain evidence="2">cv. AG2017</strain>
        <tissue evidence="1">Leaf</tissue>
    </source>
</reference>
<dbReference type="AlphaFoldDB" id="A0A2I0J6N7"/>
<organism evidence="1 2">
    <name type="scientific">Punica granatum</name>
    <name type="common">Pomegranate</name>
    <dbReference type="NCBI Taxonomy" id="22663"/>
    <lineage>
        <taxon>Eukaryota</taxon>
        <taxon>Viridiplantae</taxon>
        <taxon>Streptophyta</taxon>
        <taxon>Embryophyta</taxon>
        <taxon>Tracheophyta</taxon>
        <taxon>Spermatophyta</taxon>
        <taxon>Magnoliopsida</taxon>
        <taxon>eudicotyledons</taxon>
        <taxon>Gunneridae</taxon>
        <taxon>Pentapetalae</taxon>
        <taxon>rosids</taxon>
        <taxon>malvids</taxon>
        <taxon>Myrtales</taxon>
        <taxon>Lythraceae</taxon>
        <taxon>Punica</taxon>
    </lineage>
</organism>
<comment type="caution">
    <text evidence="1">The sequence shown here is derived from an EMBL/GenBank/DDBJ whole genome shotgun (WGS) entry which is preliminary data.</text>
</comment>
<dbReference type="Pfam" id="PF14868">
    <property type="entry name" value="DUF4487"/>
    <property type="match status" value="1"/>
</dbReference>
<dbReference type="PANTHER" id="PTHR36702">
    <property type="entry name" value="HOLLIDAY JUNCTION RESOLVASE"/>
    <property type="match status" value="1"/>
</dbReference>
<evidence type="ECO:0000313" key="1">
    <source>
        <dbReference type="EMBL" id="PKI51898.1"/>
    </source>
</evidence>
<dbReference type="STRING" id="22663.A0A2I0J6N7"/>
<evidence type="ECO:0000313" key="2">
    <source>
        <dbReference type="Proteomes" id="UP000233551"/>
    </source>
</evidence>
<sequence length="1158" mass="127990">MAGEASSNEVLRRAVEAIKSSDVVESRTELISGLGDLVASNYVVSGKSGVLSLFLVLGTKASLWSRKHFKMTIMSMEDSHEEEHSKVFYQLLLDVLNFSAASFSAPTDSYAFEENNLVGIVENSILEQLALMKDLLEHITRLESYGSEVLKVSQLVIDSIIRFCGEQCQAKSWDSFSKNPDKEGIMDCEGTISVNPIINIRKYAIQRLCELGTVAAKGGHLVSILNTSWKGVVTLLQQDNGSLEAVLDVSDIILKLISLANHSLRSAAESWSSSLKEPISVAVARRTFVPVKFYLVNAVKISSFCPTQAFLVHREIILCVMMISSFRVSLSTETNLKIASEVSSELLEQMSMSLLYSILNPDEVEEQMKFEIMDRLFTSEGCHSSSQEDPCGHNIMQMEKIFSLTCDSISCTKTLILGRVLLFMCLLRSSIDAEENVKIVITRKLGWLFNMLIDEEVYACILSMQIPLSHGTKQKTQFVWEPMFLSLLESLKTFMIAASSSLAWGELVSFLLDNIFHPHLLCWEIVMELLCFLMRYAEKNVASSLIDKLCSCFKSVACLGSILDPNSAVRKIARSISMLVKCGAQPVADRVHSSLIGGDRSQLSSVMLVALLMEGFSLQLLSDNFREIVRKRIITDYCGFIETFHGKLLGACGSSLFGAPVFALSASLPSLQVNESGIDKKTLQFLFAILGTLSESSDTRVSYNCHRLLAETLGIFSHMNGLYKSNEMEAIILQLHKLFISKAASDTQQQRSKAELALFMAGFGHMDMSETEECKKGSAVCGLYHMLLRERHWALIHLAIASFGYFAARSSCNQLWRFVPDNAALSYDILGGYEVSEERFMCEFKAFLEKERALPELAPSSEQILLLQEEAALLKEAVRKKIQTLETEEMDCEVVEIDHEQLSSKRRKMPDGISKGVELLQSGLKVIGEGLSQWQKTQPNSLDLHDKLLTHFSCLEDAITNLASIAGVRRPNMLDLEAIGEFAKGVVGAGEAPSRVWITGEASMVDIKKPYPCKPTPTLQSLSPTRRLELDASDGNHLSPIRFSLSPPPSVSLILLRLVLPSSPAPNPTSPSPPTYCTQPPIYRFPCSYFICQPSSPSLTATLVAGGAPSRLLSSIVTCRFHRLPSIAAPLFTIAMAPPSDLSQLIPIESNLAHPDRI</sequence>
<protein>
    <submittedName>
        <fullName evidence="1">Uncharacterized protein</fullName>
    </submittedName>
</protein>
<proteinExistence type="predicted"/>
<keyword evidence="2" id="KW-1185">Reference proteome</keyword>
<dbReference type="Proteomes" id="UP000233551">
    <property type="component" value="Unassembled WGS sequence"/>
</dbReference>
<gene>
    <name evidence="1" type="ORF">CRG98_027731</name>
</gene>